<sequence length="58" mass="6571">MHEGALPTILEENHIVPWNFRARESRKQPSTHEWKEGPSREEMLQVAGLPGIPSPVSL</sequence>
<dbReference type="EMBL" id="JASSZA010000009">
    <property type="protein sequence ID" value="KAK2102272.1"/>
    <property type="molecule type" value="Genomic_DNA"/>
</dbReference>
<accession>A0ABQ9UYT4</accession>
<organism evidence="2 3">
    <name type="scientific">Saguinus oedipus</name>
    <name type="common">Cotton-top tamarin</name>
    <name type="synonym">Oedipomidas oedipus</name>
    <dbReference type="NCBI Taxonomy" id="9490"/>
    <lineage>
        <taxon>Eukaryota</taxon>
        <taxon>Metazoa</taxon>
        <taxon>Chordata</taxon>
        <taxon>Craniata</taxon>
        <taxon>Vertebrata</taxon>
        <taxon>Euteleostomi</taxon>
        <taxon>Mammalia</taxon>
        <taxon>Eutheria</taxon>
        <taxon>Euarchontoglires</taxon>
        <taxon>Primates</taxon>
        <taxon>Haplorrhini</taxon>
        <taxon>Platyrrhini</taxon>
        <taxon>Cebidae</taxon>
        <taxon>Callitrichinae</taxon>
        <taxon>Saguinus</taxon>
    </lineage>
</organism>
<feature type="region of interest" description="Disordered" evidence="1">
    <location>
        <begin position="21"/>
        <end position="58"/>
    </location>
</feature>
<name>A0ABQ9UYT4_SAGOE</name>
<proteinExistence type="predicted"/>
<feature type="compositionally biased region" description="Basic and acidic residues" evidence="1">
    <location>
        <begin position="21"/>
        <end position="43"/>
    </location>
</feature>
<dbReference type="Proteomes" id="UP001266305">
    <property type="component" value="Unassembled WGS sequence"/>
</dbReference>
<evidence type="ECO:0000256" key="1">
    <source>
        <dbReference type="SAM" id="MobiDB-lite"/>
    </source>
</evidence>
<keyword evidence="3" id="KW-1185">Reference proteome</keyword>
<reference evidence="2 3" key="1">
    <citation type="submission" date="2023-05" db="EMBL/GenBank/DDBJ databases">
        <title>B98-5 Cell Line De Novo Hybrid Assembly: An Optical Mapping Approach.</title>
        <authorList>
            <person name="Kananen K."/>
            <person name="Auerbach J.A."/>
            <person name="Kautto E."/>
            <person name="Blachly J.S."/>
        </authorList>
    </citation>
    <scope>NUCLEOTIDE SEQUENCE [LARGE SCALE GENOMIC DNA]</scope>
    <source>
        <strain evidence="2">B95-8</strain>
        <tissue evidence="2">Cell line</tissue>
    </source>
</reference>
<comment type="caution">
    <text evidence="2">The sequence shown here is derived from an EMBL/GenBank/DDBJ whole genome shotgun (WGS) entry which is preliminary data.</text>
</comment>
<protein>
    <submittedName>
        <fullName evidence="2">Uncharacterized protein</fullName>
    </submittedName>
</protein>
<gene>
    <name evidence="2" type="ORF">P7K49_019939</name>
</gene>
<feature type="non-terminal residue" evidence="2">
    <location>
        <position position="58"/>
    </location>
</feature>
<evidence type="ECO:0000313" key="2">
    <source>
        <dbReference type="EMBL" id="KAK2102272.1"/>
    </source>
</evidence>
<evidence type="ECO:0000313" key="3">
    <source>
        <dbReference type="Proteomes" id="UP001266305"/>
    </source>
</evidence>